<keyword evidence="4 6" id="KW-0472">Membrane</keyword>
<dbReference type="EMBL" id="BJLF01000005">
    <property type="protein sequence ID" value="GEA50457.1"/>
    <property type="molecule type" value="Genomic_DNA"/>
</dbReference>
<organism evidence="8 9">
    <name type="scientific">Vibrio inusitatus NBRC 102082</name>
    <dbReference type="NCBI Taxonomy" id="1219070"/>
    <lineage>
        <taxon>Bacteria</taxon>
        <taxon>Pseudomonadati</taxon>
        <taxon>Pseudomonadota</taxon>
        <taxon>Gammaproteobacteria</taxon>
        <taxon>Vibrionales</taxon>
        <taxon>Vibrionaceae</taxon>
        <taxon>Vibrio</taxon>
    </lineage>
</organism>
<feature type="compositionally biased region" description="Polar residues" evidence="5">
    <location>
        <begin position="1"/>
        <end position="14"/>
    </location>
</feature>
<reference evidence="8 9" key="1">
    <citation type="submission" date="2019-06" db="EMBL/GenBank/DDBJ databases">
        <title>Whole genome shotgun sequence of Vibrio inusitatus NBRC 102082.</title>
        <authorList>
            <person name="Hosoyama A."/>
            <person name="Uohara A."/>
            <person name="Ohji S."/>
            <person name="Ichikawa N."/>
        </authorList>
    </citation>
    <scope>NUCLEOTIDE SEQUENCE [LARGE SCALE GENOMIC DNA]</scope>
    <source>
        <strain evidence="8 9">NBRC 102082</strain>
    </source>
</reference>
<feature type="domain" description="Translocation and assembly module TamB C-terminal" evidence="7">
    <location>
        <begin position="942"/>
        <end position="1278"/>
    </location>
</feature>
<comment type="caution">
    <text evidence="8">The sequence shown here is derived from an EMBL/GenBank/DDBJ whole genome shotgun (WGS) entry which is preliminary data.</text>
</comment>
<name>A0A4Y3HTT1_9VIBR</name>
<comment type="subcellular location">
    <subcellularLocation>
        <location evidence="1">Membrane</location>
        <topology evidence="1">Single-pass membrane protein</topology>
    </subcellularLocation>
</comment>
<dbReference type="AlphaFoldDB" id="A0A4Y3HTT1"/>
<evidence type="ECO:0000313" key="9">
    <source>
        <dbReference type="Proteomes" id="UP000318717"/>
    </source>
</evidence>
<keyword evidence="3 6" id="KW-1133">Transmembrane helix</keyword>
<dbReference type="PANTHER" id="PTHR36985">
    <property type="entry name" value="TRANSLOCATION AND ASSEMBLY MODULE SUBUNIT TAMB"/>
    <property type="match status" value="1"/>
</dbReference>
<evidence type="ECO:0000259" key="7">
    <source>
        <dbReference type="Pfam" id="PF04357"/>
    </source>
</evidence>
<evidence type="ECO:0000256" key="2">
    <source>
        <dbReference type="ARBA" id="ARBA00022692"/>
    </source>
</evidence>
<accession>A0A4Y3HTT1</accession>
<keyword evidence="9" id="KW-1185">Reference proteome</keyword>
<evidence type="ECO:0000256" key="4">
    <source>
        <dbReference type="ARBA" id="ARBA00023136"/>
    </source>
</evidence>
<dbReference type="RefSeq" id="WP_141344829.1">
    <property type="nucleotide sequence ID" value="NZ_BJLF01000005.1"/>
</dbReference>
<evidence type="ECO:0000256" key="5">
    <source>
        <dbReference type="SAM" id="MobiDB-lite"/>
    </source>
</evidence>
<evidence type="ECO:0000256" key="1">
    <source>
        <dbReference type="ARBA" id="ARBA00004167"/>
    </source>
</evidence>
<evidence type="ECO:0000256" key="3">
    <source>
        <dbReference type="ARBA" id="ARBA00022989"/>
    </source>
</evidence>
<dbReference type="PANTHER" id="PTHR36985:SF1">
    <property type="entry name" value="TRANSLOCATION AND ASSEMBLY MODULE SUBUNIT TAMB"/>
    <property type="match status" value="1"/>
</dbReference>
<keyword evidence="2 6" id="KW-0812">Transmembrane</keyword>
<dbReference type="GO" id="GO:0009306">
    <property type="term" value="P:protein secretion"/>
    <property type="evidence" value="ECO:0007669"/>
    <property type="project" value="InterPro"/>
</dbReference>
<dbReference type="GO" id="GO:0097347">
    <property type="term" value="C:TAM protein secretion complex"/>
    <property type="evidence" value="ECO:0007669"/>
    <property type="project" value="TreeGrafter"/>
</dbReference>
<dbReference type="Pfam" id="PF04357">
    <property type="entry name" value="TamB"/>
    <property type="match status" value="1"/>
</dbReference>
<feature type="region of interest" description="Disordered" evidence="5">
    <location>
        <begin position="1"/>
        <end position="20"/>
    </location>
</feature>
<proteinExistence type="predicted"/>
<protein>
    <submittedName>
        <fullName evidence="8">DUF490 domain-containing protein</fullName>
    </submittedName>
</protein>
<sequence length="1279" mass="139847">MTKESQQNEQQATAESPPVTKKKRPLWRRFLRGIAHLSLGMLALILFIIIMLWVLLFTNSGLNGIIWTAEKFVPELKVDDTEGALLNDFQLYGIQYNNPDLFVALQAEKLALDIQLRCIPKVELCIKTLGVEGANFALTDIAPSEEAVEDQPSEPITSISLPFGLGVKIERLYLNRIDLDILGNKIAWKEFETGARMRFDSLTLNPTRFDGGRLTLASSEGETEVKQETSADSPKSKIVLPEVWIPLSAKIEDITVTDFKMTSPEIEVDRAHLMGSAEGNKVTVQTFELSMPLVDLNLEGEVELKEDYPLTINTDAKIKQTTLAGQTLSLSAQGSVANLALSAGLRELIIADIDAQLEPLDPDIPFDIDLRRAQVQWPLQGEADYQAQIASLKAKGILNKYTLDLMGAAQGKTIPDVDLTVDGEGSLEHIDLKSIDVKTLQGVIEGSVMANWASPINWAANLQLKNVKPGSYWPEAEGDISGSLATTGRLPEKGGWEVELSELDIDGIFRDYPLNINGVLEAKDSTGKGDYRLDTPGLVVAHGQNKIRISGNLDENWNLDTKLDIPEIKHTVPDLDGSAMGLIELRGPFATPEVIADVSANKIAWQDQVTIESITLKGDVEPLPTPGGKLNLVVQGLQHLEQKVTRSEFSFNGTQEQHRASFSIDSEMVKGGVSVSGGLETEPGIKWKGELQDASLTTVQGEWKVDHSPKLSYDVDTQVAFVEAHCWLQADSKLCLDKDLQAGPSGEVFASIQNFNFSQVASLLPKEVTLVGKVDANARAKWSPTALPEVELKVDLPKGSVTQKLDRPVTVGWNKVDLNASLIKDDLKAEWIIDLTNNGDIKGRVNLDKVSKENKQIDARLQLQKITLDMLEPLFGEFSKVGADINSDIQLQGPVEQPKIFGDFRVENIIATGDVSPIDVTSGQVIAKFSGYQGDFDAKIKTQDGELLITGNHDWQDMTDWHANYNISANQLLVDVPPVVKARIEPDIDIDISPGLIDVKGEVRLPWGRITVEELPPSAISVSSDEVILDKDLQPLEKRSDFPFEIKSDIKVIIGDDFLLSAFGLKGGLVGEINVSQKNEAPFILGEVNIVDGKYRSFGQDLIIEEGKVQFNGPADQPYLSIKAIRNPDNTEDDVVAGIQVTGPADEPSIEVFSEPSMPQANALSYILRGQDIDSDSGGNAMTTALIGLSLARSGRVVGEIGEAFGVSDLQLDTAGTGDDSQVTVSGYILPGLQVKYGVGIFESVGEFTFRYRLMKDLYLEVMSGTDSAVDLLYQFEFD</sequence>
<evidence type="ECO:0000313" key="8">
    <source>
        <dbReference type="EMBL" id="GEA50457.1"/>
    </source>
</evidence>
<dbReference type="OrthoDB" id="5555605at2"/>
<gene>
    <name evidence="8" type="ORF">VIN01S_12610</name>
</gene>
<dbReference type="InterPro" id="IPR007452">
    <property type="entry name" value="TamB_C"/>
</dbReference>
<feature type="transmembrane region" description="Helical" evidence="6">
    <location>
        <begin position="30"/>
        <end position="56"/>
    </location>
</feature>
<dbReference type="Proteomes" id="UP000318717">
    <property type="component" value="Unassembled WGS sequence"/>
</dbReference>
<dbReference type="GO" id="GO:0005886">
    <property type="term" value="C:plasma membrane"/>
    <property type="evidence" value="ECO:0007669"/>
    <property type="project" value="InterPro"/>
</dbReference>
<evidence type="ECO:0000256" key="6">
    <source>
        <dbReference type="SAM" id="Phobius"/>
    </source>
</evidence>